<dbReference type="InterPro" id="IPR006626">
    <property type="entry name" value="PbH1"/>
</dbReference>
<name>A0A1Q2MHG0_9BACT</name>
<accession>A0A1Q2MHG0</accession>
<feature type="signal peptide" evidence="2">
    <location>
        <begin position="1"/>
        <end position="19"/>
    </location>
</feature>
<feature type="compositionally biased region" description="Gly residues" evidence="1">
    <location>
        <begin position="337"/>
        <end position="349"/>
    </location>
</feature>
<dbReference type="InterPro" id="IPR036439">
    <property type="entry name" value="Dockerin_dom_sf"/>
</dbReference>
<dbReference type="PANTHER" id="PTHR11319:SF35">
    <property type="entry name" value="OUTER MEMBRANE PROTEIN PMPC-RELATED"/>
    <property type="match status" value="1"/>
</dbReference>
<dbReference type="InterPro" id="IPR039448">
    <property type="entry name" value="Beta_helix"/>
</dbReference>
<dbReference type="PANTHER" id="PTHR11319">
    <property type="entry name" value="G PROTEIN-COUPLED RECEPTOR-RELATED"/>
    <property type="match status" value="1"/>
</dbReference>
<dbReference type="CDD" id="cd00063">
    <property type="entry name" value="FN3"/>
    <property type="match status" value="1"/>
</dbReference>
<feature type="region of interest" description="Disordered" evidence="1">
    <location>
        <begin position="321"/>
        <end position="350"/>
    </location>
</feature>
<sequence precursor="true">MRLFKYFSLLLLTAACLQAKVLQVPTTLYPDIPDAVAAAAPGDTILISPKGDGSDYGPYAISLGDVSLPDVAARENAPVVTMYDGLSGILIDKNLTIEGLGEVVIDCGEMGRAFTIDGSAAGGITVNITNIKIQNTSYAPVHEWIDEEGEILGQSFIAQPMSDGTPIFVAGQLIEGVDPDTGEGTGEFTYELYEVDSFPVPDPDTGDVDFEAGCAYGGAIGINSAEVHISDCEFDNCEVTGARGSQGIMGSYYDMENDRVALRDADGNGFDGGEGGNAFGDGYGGAIGCQNGSWLFVDNTIFSNCAAVGAIGGDGGPGSNAAGNADDGWNGNASNGGDAGNPTGAGNGGAVYLDPTSQSEFTSSELFANECQLGQPGTGGATGGGDVSEDNPVFPGSSGSGFVFYYRCYGGAFFADSEIDEGGMLLNAAWPSFVDTQFKANESPYYGGAIYAGHYVELVISQSDPSIATFDNNTARQGGAIFLHGENVLDVSDCYFSSNNANSGYGGAVYSGDPSTGDDNITATFNRTTFSRNGALFGGAVFTNMAASVDYTQCVFSSNTALSVSAVDPTQTTSHGGALNIKGNVNISDCVMTNNIAGGGNGGAIHALQWSGTLTNCLIKDNQALSGGGIYSMNSAGLYFNNCDFHTNFANAVAGQGGGMAIFDSSDDGSGGDTTVSIRHSEFTANTGSGNGSKGGGLYISTCDNVEIFNTLVNNNTAGLHGGGIGLTYVTATLGNLTIDGNELSKISQLPLNGGASTSANDDDDSGSGLYIEYLCDVQLQNSIVSNNAGISVYLYDADSSFYSNNNMYYMYPVGEYEGYVYDAISLLKTDDEIDSLPGSGGNLTDNPRFTSGPLGYYYLSSNSRAIDAGNDTFINVFGADAPTYEGDEEIVDLGYHYPAEGSVPQYTLTINQVENAIITPVPNKPTYFSGELVELNVTLETGWRVRNWLGTINDTSNRKTNYVLMNTDKTVSVVIERPVIRHVPAEYPVFRAALKASDDYDIIMVAQGTHYIEERYVIDRELVITSTNPDNPEVVAGTVFVPNQPQGTTRRGAFDFYNVSRDTVFQGFTVRNFQFYGTTPDHRTSDVDGEDGGDGSGAAGGAFTMQLASPQVKNTVFENCGVTGGDGQNGESGIEEHPNGGEGGWAGPAYGGAVFMYANCSPRFENCSFADCYVQGGNGGNGGAGWVSNGRRVGAGGLGGSWGDYDDYGYPDDMDHDVGARWENQPSGIYFAPNSWYENPEMYNWRDRAGKGGAVFISNGSNPEFDNCTFENNNATSGLTGVTALGPGDSQARPTQAYRIEAFGGAVYAETNSKPSFIECQFDNNTTNKDFPEGNYHEYVSRGGALYFEDGCVPLMDGCVLSGNDSCLGGGVYTEDSELVLIDSSFVNNTAYIGGGLVNSRGATDIFWSSFDSNHAMFDPPSAQTGDDDEVTEDSDLFAGNGGSGGGIYNWEADMEVIGTQLLGNEAGASGGGFFSGGGGSPILQNVLVARNNAGSSGGGLSLNHNTTAQMFNLTVADNSVTSTVYEDYYGGGLYLGYESTADVKDSIFWGNQASTQYGQQIAVGLSNEFIVSPSILTISNSIVEAGQGGVYTDIGDPVSSGDDSILIWDEATMLPSAAVPNAQPLFTSGELGDYYLSRDGMQYEDYPVQTGTSPAIDIGSRGFFDAELYRYSNRTDHLLDTNVVDAGFYYTIETDIKGDINYDGLLSLSDILELSRLWLEEGCVSPLWCYDRDVNQDGYVDYFDWVTVAASIGGSDTEAPMPNPMAWIQPPFSLGGDAVEMECVEALDNATAVEYYFECVNAPEFSSGWVEETVYTVTGLPLGEIMSFRVRARDFNGNETANSTVAYLTVGADRTPPTPNPLTWLLEPVSSSATSVMMTTVEARDSSGYVEYQFECLEEPDFNSSWIQVNSYQFTELEEGQTYTFRARARDAFGNVTNYTSEVTVIAGGDPDNGIPADGAPPMPNPLNWLYDSFISTDSYATIVSELASDLSGSVEYFFDCKVDEDATTGLSPHDSGWIASNVFTPTTLEEGMIYSYVVRARDAFGNETLDSELAYISIGGDSEAPTPNPPLWSLEPVSASVSSIVMSAEEGYDPSNVLYFFECMTDSTLDSGWQQNRSYAVNGLGQGQTYSFRFKMRDAFGNETEYSSEKFATVSEDFAPPLPTPMEWLEEPYLLGENRAVMSAVFATDSSSAAQYYFDCVEDDAFDSGWISSNIYFVNIQNDVTLTFRVKARDLSENMNETGFSEEASVTGSADFYPPAPDPLQWEQVPVSGSPTSVLMSTVEARDSSGEVEYYFECVTNEALDSGWQSSRVYSVEDLVEGQTYGFRARARDKYGNMTAYTNIAFASPGLDEQAPLPNPLGWRYDLFVRTTASALIAADFAYDVNGPVEYYFACVEDPNLDSGWTLDNLYEVTDIDVGSIYHFTVVARDALGNTGQVSEEAIVVIGDDVTAPTPDPLEWLVEPTSASNSSIAMSVSKADDPSGVEYFFECIDDESYDSGWIANPFYEVRGLDSGDTLSFRARARDLFGNMTDYTPTVAATVTGDLAAPMPNPMEWFEEPYLQNDTTVSMAAKYAQDSSSLVEYYFDCIEDDAFDYGWIDANVYTAYDLILESKYTFRVKARDAFGNETEWSDEVSVIATDDLDPPLPDPAEWFEDPIVDMEGLVSMEAGEATDDNGPVEYLFECVNNELFSSDWQSETLYEIEGGLTAGIQYEFRFRARDRYGNMTDWSESRFVTYVIDNVPPTPGEIISAVDSEGIANESGRYHTITATLGSDNNTPIYYQLICEDFGGEYPDGFSSPILQEGENYFYDDGYADMTVTFTDGGVTFRFKVRSTDRPMRLFYHLDTIDAGGNRVSSETVATQEGTVVIEEGTGEG</sequence>
<reference evidence="6" key="1">
    <citation type="submission" date="2017-02" db="EMBL/GenBank/DDBJ databases">
        <title>Comparative genomics and description of representatives of a novel lineage of planctomycetes thriving in anoxic sediments.</title>
        <authorList>
            <person name="Spring S."/>
            <person name="Bunk B."/>
            <person name="Sproer C."/>
        </authorList>
    </citation>
    <scope>NUCLEOTIDE SEQUENCE [LARGE SCALE GENOMIC DNA]</scope>
    <source>
        <strain evidence="6">SM-Chi-D1</strain>
    </source>
</reference>
<dbReference type="InterPro" id="IPR018247">
    <property type="entry name" value="EF_Hand_1_Ca_BS"/>
</dbReference>
<evidence type="ECO:0000256" key="1">
    <source>
        <dbReference type="SAM" id="MobiDB-lite"/>
    </source>
</evidence>
<feature type="domain" description="Fibronectin type-III" evidence="3">
    <location>
        <begin position="1860"/>
        <end position="1952"/>
    </location>
</feature>
<feature type="chain" id="PRO_5013066348" evidence="2">
    <location>
        <begin position="20"/>
        <end position="2879"/>
    </location>
</feature>
<dbReference type="SMART" id="SM00060">
    <property type="entry name" value="FN3"/>
    <property type="match status" value="7"/>
</dbReference>
<dbReference type="EMBL" id="CP019646">
    <property type="protein sequence ID" value="AQQ72131.1"/>
    <property type="molecule type" value="Genomic_DNA"/>
</dbReference>
<organism evidence="5 6">
    <name type="scientific">Limihaloglobus sulfuriphilus</name>
    <dbReference type="NCBI Taxonomy" id="1851148"/>
    <lineage>
        <taxon>Bacteria</taxon>
        <taxon>Pseudomonadati</taxon>
        <taxon>Planctomycetota</taxon>
        <taxon>Phycisphaerae</taxon>
        <taxon>Sedimentisphaerales</taxon>
        <taxon>Sedimentisphaeraceae</taxon>
        <taxon>Limihaloglobus</taxon>
    </lineage>
</organism>
<dbReference type="InterPro" id="IPR013783">
    <property type="entry name" value="Ig-like_fold"/>
</dbReference>
<dbReference type="PROSITE" id="PS51257">
    <property type="entry name" value="PROKAR_LIPOPROTEIN"/>
    <property type="match status" value="1"/>
</dbReference>
<dbReference type="InterPro" id="IPR011050">
    <property type="entry name" value="Pectin_lyase_fold/virulence"/>
</dbReference>
<dbReference type="SMART" id="SM00710">
    <property type="entry name" value="PbH1"/>
    <property type="match status" value="13"/>
</dbReference>
<dbReference type="Pfam" id="PF13229">
    <property type="entry name" value="Beta_helix"/>
    <property type="match status" value="1"/>
</dbReference>
<feature type="domain" description="Dockerin" evidence="4">
    <location>
        <begin position="1695"/>
        <end position="1763"/>
    </location>
</feature>
<dbReference type="SUPFAM" id="SSF49265">
    <property type="entry name" value="Fibronectin type III"/>
    <property type="match status" value="3"/>
</dbReference>
<evidence type="ECO:0000259" key="4">
    <source>
        <dbReference type="PROSITE" id="PS51766"/>
    </source>
</evidence>
<feature type="compositionally biased region" description="Low complexity" evidence="1">
    <location>
        <begin position="321"/>
        <end position="336"/>
    </location>
</feature>
<evidence type="ECO:0000259" key="3">
    <source>
        <dbReference type="PROSITE" id="PS50853"/>
    </source>
</evidence>
<dbReference type="STRING" id="1851148.SMSP2_02512"/>
<dbReference type="InterPro" id="IPR016134">
    <property type="entry name" value="Dockerin_dom"/>
</dbReference>
<keyword evidence="2" id="KW-0732">Signal</keyword>
<evidence type="ECO:0000313" key="5">
    <source>
        <dbReference type="EMBL" id="AQQ72131.1"/>
    </source>
</evidence>
<proteinExistence type="predicted"/>
<gene>
    <name evidence="5" type="ORF">SMSP2_02512</name>
</gene>
<dbReference type="KEGG" id="pbas:SMSP2_02512"/>
<dbReference type="PROSITE" id="PS50853">
    <property type="entry name" value="FN3"/>
    <property type="match status" value="1"/>
</dbReference>
<dbReference type="PROSITE" id="PS51766">
    <property type="entry name" value="DOCKERIN"/>
    <property type="match status" value="1"/>
</dbReference>
<evidence type="ECO:0000256" key="2">
    <source>
        <dbReference type="SAM" id="SignalP"/>
    </source>
</evidence>
<dbReference type="InterPro" id="IPR003961">
    <property type="entry name" value="FN3_dom"/>
</dbReference>
<dbReference type="Proteomes" id="UP000188181">
    <property type="component" value="Chromosome"/>
</dbReference>
<evidence type="ECO:0000313" key="6">
    <source>
        <dbReference type="Proteomes" id="UP000188181"/>
    </source>
</evidence>
<dbReference type="PROSITE" id="PS00018">
    <property type="entry name" value="EF_HAND_1"/>
    <property type="match status" value="1"/>
</dbReference>
<dbReference type="Gene3D" id="2.60.40.10">
    <property type="entry name" value="Immunoglobulins"/>
    <property type="match status" value="2"/>
</dbReference>
<dbReference type="GO" id="GO:0000272">
    <property type="term" value="P:polysaccharide catabolic process"/>
    <property type="evidence" value="ECO:0007669"/>
    <property type="project" value="InterPro"/>
</dbReference>
<dbReference type="OrthoDB" id="278121at2"/>
<dbReference type="SUPFAM" id="SSF51126">
    <property type="entry name" value="Pectin lyase-like"/>
    <property type="match status" value="5"/>
</dbReference>
<keyword evidence="6" id="KW-1185">Reference proteome</keyword>
<protein>
    <submittedName>
        <fullName evidence="5">Fibronectin type III domain protein</fullName>
    </submittedName>
</protein>
<dbReference type="Gene3D" id="1.10.1330.10">
    <property type="entry name" value="Dockerin domain"/>
    <property type="match status" value="1"/>
</dbReference>
<dbReference type="RefSeq" id="WP_146684354.1">
    <property type="nucleotide sequence ID" value="NZ_CP019646.1"/>
</dbReference>
<dbReference type="InterPro" id="IPR036116">
    <property type="entry name" value="FN3_sf"/>
</dbReference>
<dbReference type="SUPFAM" id="SSF63446">
    <property type="entry name" value="Type I dockerin domain"/>
    <property type="match status" value="1"/>
</dbReference>